<keyword evidence="3" id="KW-1185">Reference proteome</keyword>
<comment type="caution">
    <text evidence="2">The sequence shown here is derived from an EMBL/GenBank/DDBJ whole genome shotgun (WGS) entry which is preliminary data.</text>
</comment>
<name>A0ABU3P368_9FIRM</name>
<dbReference type="InterPro" id="IPR036291">
    <property type="entry name" value="NAD(P)-bd_dom_sf"/>
</dbReference>
<organism evidence="2 3">
    <name type="scientific">Anaeroselena agilis</name>
    <dbReference type="NCBI Taxonomy" id="3063788"/>
    <lineage>
        <taxon>Bacteria</taxon>
        <taxon>Bacillati</taxon>
        <taxon>Bacillota</taxon>
        <taxon>Negativicutes</taxon>
        <taxon>Acetonemataceae</taxon>
        <taxon>Anaeroselena</taxon>
    </lineage>
</organism>
<dbReference type="EMBL" id="JAUOZS010000001">
    <property type="protein sequence ID" value="MDT8903485.1"/>
    <property type="molecule type" value="Genomic_DNA"/>
</dbReference>
<dbReference type="Proteomes" id="UP001254848">
    <property type="component" value="Unassembled WGS sequence"/>
</dbReference>
<dbReference type="Pfam" id="PF03446">
    <property type="entry name" value="NAD_binding_2"/>
    <property type="match status" value="1"/>
</dbReference>
<reference evidence="2 3" key="1">
    <citation type="submission" date="2023-07" db="EMBL/GenBank/DDBJ databases">
        <title>The novel representative of Negativicutes class, Anaeroselena agilis gen. nov. sp. nov.</title>
        <authorList>
            <person name="Prokofeva M.I."/>
            <person name="Elcheninov A.G."/>
            <person name="Klyukina A."/>
            <person name="Kublanov I.V."/>
            <person name="Frolov E.N."/>
            <person name="Podosokorskaya O.A."/>
        </authorList>
    </citation>
    <scope>NUCLEOTIDE SEQUENCE [LARGE SCALE GENOMIC DNA]</scope>
    <source>
        <strain evidence="2 3">4137-cl</strain>
    </source>
</reference>
<evidence type="ECO:0000313" key="3">
    <source>
        <dbReference type="Proteomes" id="UP001254848"/>
    </source>
</evidence>
<sequence>MNNLFRPRPDTRGETMQVGIIGIGRMGRELARRLKDHVELTVFDRDAAFLAAMQNELGLPAAGSIDELAAIGTVILAVPDPEVINCIKDFNQLKTPVTIINIATNVAQHVLEETAVPPVRCINVKFVGHAGEMSLGLDPVVVIDSRPAELVPVAREIFSVVGHVVVGKADIVSFINTTAAEKALEAAVHIEESLRQQGVTDPDIVKSAIRQVAAGVLKAYADQDLGPFARQIVRAVRAKMKK</sequence>
<dbReference type="InterPro" id="IPR006115">
    <property type="entry name" value="6PGDH_NADP-bd"/>
</dbReference>
<protein>
    <submittedName>
        <fullName evidence="2">NAD(P)-binding domain-containing protein</fullName>
    </submittedName>
</protein>
<evidence type="ECO:0000313" key="2">
    <source>
        <dbReference type="EMBL" id="MDT8903485.1"/>
    </source>
</evidence>
<dbReference type="SUPFAM" id="SSF51735">
    <property type="entry name" value="NAD(P)-binding Rossmann-fold domains"/>
    <property type="match status" value="1"/>
</dbReference>
<gene>
    <name evidence="2" type="ORF">Q4T40_19840</name>
</gene>
<dbReference type="Gene3D" id="3.40.50.720">
    <property type="entry name" value="NAD(P)-binding Rossmann-like Domain"/>
    <property type="match status" value="1"/>
</dbReference>
<evidence type="ECO:0000259" key="1">
    <source>
        <dbReference type="Pfam" id="PF03446"/>
    </source>
</evidence>
<feature type="domain" description="6-phosphogluconate dehydrogenase NADP-binding" evidence="1">
    <location>
        <begin position="17"/>
        <end position="101"/>
    </location>
</feature>
<proteinExistence type="predicted"/>
<accession>A0ABU3P368</accession>